<dbReference type="PANTHER" id="PTHR30086:SF17">
    <property type="entry name" value="LYSE FAMILY TRANSLOCATOR"/>
    <property type="match status" value="1"/>
</dbReference>
<evidence type="ECO:0000256" key="2">
    <source>
        <dbReference type="ARBA" id="ARBA00022475"/>
    </source>
</evidence>
<organism evidence="7 8">
    <name type="scientific">Vibrio hippocampi</name>
    <dbReference type="NCBI Taxonomy" id="654686"/>
    <lineage>
        <taxon>Bacteria</taxon>
        <taxon>Pseudomonadati</taxon>
        <taxon>Pseudomonadota</taxon>
        <taxon>Gammaproteobacteria</taxon>
        <taxon>Vibrionales</taxon>
        <taxon>Vibrionaceae</taxon>
        <taxon>Vibrio</taxon>
    </lineage>
</organism>
<dbReference type="Pfam" id="PF01810">
    <property type="entry name" value="LysE"/>
    <property type="match status" value="1"/>
</dbReference>
<accession>A0ABN8DC81</accession>
<evidence type="ECO:0000256" key="5">
    <source>
        <dbReference type="ARBA" id="ARBA00023136"/>
    </source>
</evidence>
<reference evidence="7" key="1">
    <citation type="submission" date="2021-12" db="EMBL/GenBank/DDBJ databases">
        <authorList>
            <person name="Rodrigo-Torres L."/>
            <person name="Arahal R. D."/>
            <person name="Lucena T."/>
        </authorList>
    </citation>
    <scope>NUCLEOTIDE SEQUENCE</scope>
    <source>
        <strain evidence="7">CECT 8226</strain>
    </source>
</reference>
<dbReference type="EMBL" id="CAKLCM010000001">
    <property type="protein sequence ID" value="CAH0524223.1"/>
    <property type="molecule type" value="Genomic_DNA"/>
</dbReference>
<sequence>MTLDDFSPLITLMLVHIIGLMSPGPDFALVVQNTAKYGRVTGVYIALGLSIGILIHSTLSLTGISFVIQQSPNLYLLLQIAGGSYLTYLGIGALRSVLVKPTGGERSDSNNAQVLITNQSQALFRGLTTNLLNPKALVFFVSLMSSLIPTTMPVLGKGLAIGLLWVLSFFWFAFLAWALSTQRVQRKLAHLTGYIDAICGVMFCALGLIILVKTLMPEITG</sequence>
<keyword evidence="8" id="KW-1185">Reference proteome</keyword>
<dbReference type="InterPro" id="IPR001123">
    <property type="entry name" value="LeuE-type"/>
</dbReference>
<keyword evidence="4 6" id="KW-1133">Transmembrane helix</keyword>
<feature type="transmembrane region" description="Helical" evidence="6">
    <location>
        <begin position="43"/>
        <end position="68"/>
    </location>
</feature>
<feature type="transmembrane region" description="Helical" evidence="6">
    <location>
        <begin position="191"/>
        <end position="212"/>
    </location>
</feature>
<evidence type="ECO:0000256" key="4">
    <source>
        <dbReference type="ARBA" id="ARBA00022989"/>
    </source>
</evidence>
<comment type="caution">
    <text evidence="7">The sequence shown here is derived from an EMBL/GenBank/DDBJ whole genome shotgun (WGS) entry which is preliminary data.</text>
</comment>
<proteinExistence type="predicted"/>
<evidence type="ECO:0000313" key="8">
    <source>
        <dbReference type="Proteomes" id="UP000838160"/>
    </source>
</evidence>
<evidence type="ECO:0000256" key="3">
    <source>
        <dbReference type="ARBA" id="ARBA00022692"/>
    </source>
</evidence>
<feature type="transmembrane region" description="Helical" evidence="6">
    <location>
        <begin position="6"/>
        <end position="31"/>
    </location>
</feature>
<evidence type="ECO:0000313" key="7">
    <source>
        <dbReference type="EMBL" id="CAH0524223.1"/>
    </source>
</evidence>
<dbReference type="PANTHER" id="PTHR30086">
    <property type="entry name" value="ARGININE EXPORTER PROTEIN ARGO"/>
    <property type="match status" value="1"/>
</dbReference>
<feature type="transmembrane region" description="Helical" evidence="6">
    <location>
        <begin position="161"/>
        <end position="179"/>
    </location>
</feature>
<feature type="transmembrane region" description="Helical" evidence="6">
    <location>
        <begin position="136"/>
        <end position="155"/>
    </location>
</feature>
<dbReference type="Proteomes" id="UP000838160">
    <property type="component" value="Unassembled WGS sequence"/>
</dbReference>
<protein>
    <submittedName>
        <fullName evidence="7">Threonine efflux protein</fullName>
    </submittedName>
</protein>
<evidence type="ECO:0000256" key="1">
    <source>
        <dbReference type="ARBA" id="ARBA00004651"/>
    </source>
</evidence>
<keyword evidence="3 6" id="KW-0812">Transmembrane</keyword>
<dbReference type="PIRSF" id="PIRSF006324">
    <property type="entry name" value="LeuE"/>
    <property type="match status" value="1"/>
</dbReference>
<keyword evidence="5 6" id="KW-0472">Membrane</keyword>
<evidence type="ECO:0000256" key="6">
    <source>
        <dbReference type="SAM" id="Phobius"/>
    </source>
</evidence>
<dbReference type="RefSeq" id="WP_237483149.1">
    <property type="nucleotide sequence ID" value="NZ_CAKLCM010000001.1"/>
</dbReference>
<gene>
    <name evidence="7" type="primary">rhtC_1</name>
    <name evidence="7" type="ORF">VHP8226_00015</name>
</gene>
<feature type="transmembrane region" description="Helical" evidence="6">
    <location>
        <begin position="74"/>
        <end position="98"/>
    </location>
</feature>
<keyword evidence="2" id="KW-1003">Cell membrane</keyword>
<name>A0ABN8DC81_9VIBR</name>
<comment type="subcellular location">
    <subcellularLocation>
        <location evidence="1">Cell membrane</location>
        <topology evidence="1">Multi-pass membrane protein</topology>
    </subcellularLocation>
</comment>